<protein>
    <recommendedName>
        <fullName evidence="5">Bacteriophage Rz lysis protein</fullName>
    </recommendedName>
</protein>
<organism evidence="3 4">
    <name type="scientific">Metapseudomonas otitidis</name>
    <dbReference type="NCBI Taxonomy" id="319939"/>
    <lineage>
        <taxon>Bacteria</taxon>
        <taxon>Pseudomonadati</taxon>
        <taxon>Pseudomonadota</taxon>
        <taxon>Gammaproteobacteria</taxon>
        <taxon>Pseudomonadales</taxon>
        <taxon>Pseudomonadaceae</taxon>
        <taxon>Metapseudomonas</taxon>
    </lineage>
</organism>
<accession>A0A6S5RLL6</accession>
<feature type="coiled-coil region" evidence="1">
    <location>
        <begin position="41"/>
        <end position="104"/>
    </location>
</feature>
<keyword evidence="1" id="KW-0175">Coiled coil</keyword>
<proteinExistence type="predicted"/>
<dbReference type="RefSeq" id="WP_182850149.1">
    <property type="nucleotide sequence ID" value="NZ_AP022213.1"/>
</dbReference>
<reference evidence="3 4" key="1">
    <citation type="submission" date="2019-12" db="EMBL/GenBank/DDBJ databases">
        <title>complete genome sequences of Pseudomonas otitidis str. WP8-S17-CRE-03 isolated from wastewater treatment plant effluent.</title>
        <authorList>
            <person name="Sekizuka T."/>
            <person name="Itokawa K."/>
            <person name="Yatsu K."/>
            <person name="Inamine Y."/>
            <person name="Kuroda M."/>
        </authorList>
    </citation>
    <scope>NUCLEOTIDE SEQUENCE [LARGE SCALE GENOMIC DNA]</scope>
    <source>
        <strain evidence="3 4">WP8-S17-CRE-03</strain>
    </source>
</reference>
<keyword evidence="2" id="KW-0472">Membrane</keyword>
<sequence>MSAYSSPLFKVVFGAGVAMLVSWAALSVLRDAYDIGFARAKAEGEAALEKQRAEHSQAEAERALQAAADAKAAATALREQTQRADQIAARLADQQRQYRQTTDRLTGEIARVNDLYRAALDAPPVPLPDCRFTRGFVRVWDEATGAAVPTTAHADPGRTAQAAADAGAADQLDAGIGRADLLRHHIRYAEQCRATAAQLGALIDVLEDH</sequence>
<gene>
    <name evidence="3" type="ORF">WP8S17C03_30400</name>
</gene>
<name>A0A6S5RLL6_9GAMM</name>
<dbReference type="Proteomes" id="UP000515591">
    <property type="component" value="Chromosome"/>
</dbReference>
<evidence type="ECO:0000256" key="2">
    <source>
        <dbReference type="SAM" id="Phobius"/>
    </source>
</evidence>
<evidence type="ECO:0000313" key="4">
    <source>
        <dbReference type="Proteomes" id="UP000515591"/>
    </source>
</evidence>
<evidence type="ECO:0000256" key="1">
    <source>
        <dbReference type="SAM" id="Coils"/>
    </source>
</evidence>
<feature type="transmembrane region" description="Helical" evidence="2">
    <location>
        <begin position="12"/>
        <end position="29"/>
    </location>
</feature>
<keyword evidence="2" id="KW-1133">Transmembrane helix</keyword>
<evidence type="ECO:0000313" key="3">
    <source>
        <dbReference type="EMBL" id="BBT16991.1"/>
    </source>
</evidence>
<dbReference type="EMBL" id="AP022213">
    <property type="protein sequence ID" value="BBT16991.1"/>
    <property type="molecule type" value="Genomic_DNA"/>
</dbReference>
<dbReference type="AlphaFoldDB" id="A0A6S5RLL6"/>
<keyword evidence="2" id="KW-0812">Transmembrane</keyword>
<evidence type="ECO:0008006" key="5">
    <source>
        <dbReference type="Google" id="ProtNLM"/>
    </source>
</evidence>